<feature type="coiled-coil region" evidence="1">
    <location>
        <begin position="205"/>
        <end position="261"/>
    </location>
</feature>
<organism evidence="2">
    <name type="scientific">Alexandrium monilatum</name>
    <dbReference type="NCBI Taxonomy" id="311494"/>
    <lineage>
        <taxon>Eukaryota</taxon>
        <taxon>Sar</taxon>
        <taxon>Alveolata</taxon>
        <taxon>Dinophyceae</taxon>
        <taxon>Gonyaulacales</taxon>
        <taxon>Pyrocystaceae</taxon>
        <taxon>Alexandrium</taxon>
    </lineage>
</organism>
<name>A0A7S4UN71_9DINO</name>
<accession>A0A7S4UN71</accession>
<dbReference type="EMBL" id="HBNR01002949">
    <property type="protein sequence ID" value="CAE4562456.1"/>
    <property type="molecule type" value="Transcribed_RNA"/>
</dbReference>
<evidence type="ECO:0000256" key="1">
    <source>
        <dbReference type="SAM" id="Coils"/>
    </source>
</evidence>
<evidence type="ECO:0000313" key="2">
    <source>
        <dbReference type="EMBL" id="CAE4562456.1"/>
    </source>
</evidence>
<sequence length="342" mass="36632">MALPLHFSSAPAPESVHSLSARQGLGAPSPIVFPAAGACTFVAPAVTVLQPQPAVPGSVRLAPAQGHACGLAAASPSPLLAPLPQQAPGTALALAQVPAPVLALGQAPSSTLVPPGSCAVVAGETVTMPGQPSRLTAGMTTPEDIAAQRQEYSHSIDEQQRRGEAVLSQQAAQQREHLRMQAEQQKVVALGRWDQHLRAQELLAEREYQQQLAALRAAAAEQRAALEERASQLIMDYHARRTQQEVNRRSYQQQVRQWEAEQSQFQRGLQNMDLSRSTKDQLRLQFQLAIQQVGAARRAEGHLPEVPMDTWVPEARLGPGAPGQLAESPYPLAQSLPQGVAL</sequence>
<proteinExistence type="predicted"/>
<keyword evidence="1" id="KW-0175">Coiled coil</keyword>
<dbReference type="AlphaFoldDB" id="A0A7S4UN71"/>
<gene>
    <name evidence="2" type="ORF">AMON00008_LOCUS2075</name>
</gene>
<reference evidence="2" key="1">
    <citation type="submission" date="2021-01" db="EMBL/GenBank/DDBJ databases">
        <authorList>
            <person name="Corre E."/>
            <person name="Pelletier E."/>
            <person name="Niang G."/>
            <person name="Scheremetjew M."/>
            <person name="Finn R."/>
            <person name="Kale V."/>
            <person name="Holt S."/>
            <person name="Cochrane G."/>
            <person name="Meng A."/>
            <person name="Brown T."/>
            <person name="Cohen L."/>
        </authorList>
    </citation>
    <scope>NUCLEOTIDE SEQUENCE</scope>
    <source>
        <strain evidence="2">CCMP3105</strain>
    </source>
</reference>
<protein>
    <submittedName>
        <fullName evidence="2">Uncharacterized protein</fullName>
    </submittedName>
</protein>